<dbReference type="AlphaFoldDB" id="A0A9P7AY28"/>
<evidence type="ECO:0000259" key="2">
    <source>
        <dbReference type="Pfam" id="PF17168"/>
    </source>
</evidence>
<dbReference type="Pfam" id="PF16335">
    <property type="entry name" value="GtaA_6_Hairpin"/>
    <property type="match status" value="1"/>
</dbReference>
<dbReference type="InterPro" id="IPR032514">
    <property type="entry name" value="GtaA_central"/>
</dbReference>
<dbReference type="InterPro" id="IPR052743">
    <property type="entry name" value="Glutaminase_GtaA"/>
</dbReference>
<dbReference type="Pfam" id="PF17168">
    <property type="entry name" value="DUF5127"/>
    <property type="match status" value="1"/>
</dbReference>
<organism evidence="3 4">
    <name type="scientific">Hyphodiscus hymeniophilus</name>
    <dbReference type="NCBI Taxonomy" id="353542"/>
    <lineage>
        <taxon>Eukaryota</taxon>
        <taxon>Fungi</taxon>
        <taxon>Dikarya</taxon>
        <taxon>Ascomycota</taxon>
        <taxon>Pezizomycotina</taxon>
        <taxon>Leotiomycetes</taxon>
        <taxon>Helotiales</taxon>
        <taxon>Hyphodiscaceae</taxon>
        <taxon>Hyphodiscus</taxon>
    </lineage>
</organism>
<dbReference type="PANTHER" id="PTHR31987:SF14">
    <property type="entry name" value="PUTATIVE (AFU_ORTHOLOGUE AFUA_6G09910)-RELATED"/>
    <property type="match status" value="1"/>
</dbReference>
<dbReference type="Proteomes" id="UP000785200">
    <property type="component" value="Unassembled WGS sequence"/>
</dbReference>
<keyword evidence="4" id="KW-1185">Reference proteome</keyword>
<sequence>MKRNLWQIPIFAPFELRLAPPTAVVDHTLYSPVLPPSYPLAAAAAKIDKSTAWIPGNQVSNLPSVRPEFWTGSTLNWGVLARVDSTVYKVFGVPSYVPGSKSASLRRAQYTSTHSIFTLEAGKATVELDFFSPVSPKNYLRQSLPFSYLTVSVSGTAESSVQVYSDIDENWTGQSGNTISEFSTANGVSLFELSVDGATTYEEVNDMALWGDVVFASRPSNSSSVTQQSGLPSSVRAQFASNGTLDGVTSRFSAGDVVGIAHDLGQAGGSVTFAIGYVREAAVNYLANSRTGYYRASYPETPSAVSYFFDDYPAAQAESLIMDAELEQKAVAAAGTNYSDILTLTTRQVFGGSDLTIPGDSLDTGDVMVFLKEISSDGNVNTLDVIFPAFPIWYVMAPEYIRLLLEPIVQYLATGLWTKPFAIHDIGTHYPYATGHDDQKEEDMPVEESGNLILLVYAYVAATGNKAWAVQHHTLLQKYAEYLIVDGLDESVQLATNDCCGPLANQTNLAIKAAVALNAYGKLFDDTSYSLKGLEFADELYEKGIALDEARTHFKLQYGNDVKYNKDIDYAVVFNIYPDILFTLQTFPESAHDMLASFYPTIHGPAGIALDSRVDWSSTFWTSWAGAASPGKNDTTRNLFVDDVWGYMTNGINTPPFSDRWFAIPGSGGLVGGSGDPVGGFDAWRNRPVVGGHFAVLALKGPDQFK</sequence>
<feature type="domain" description="Glutaminase A central" evidence="1">
    <location>
        <begin position="335"/>
        <end position="697"/>
    </location>
</feature>
<gene>
    <name evidence="3" type="ORF">D0Z07_3611</name>
</gene>
<comment type="caution">
    <text evidence="3">The sequence shown here is derived from an EMBL/GenBank/DDBJ whole genome shotgun (WGS) entry which is preliminary data.</text>
</comment>
<reference evidence="3" key="1">
    <citation type="submission" date="2019-07" db="EMBL/GenBank/DDBJ databases">
        <title>Hyphodiscus hymeniophilus genome sequencing and assembly.</title>
        <authorList>
            <person name="Kramer G."/>
            <person name="Nodwell J."/>
        </authorList>
    </citation>
    <scope>NUCLEOTIDE SEQUENCE</scope>
    <source>
        <strain evidence="3">ATCC 34498</strain>
    </source>
</reference>
<dbReference type="EMBL" id="VNKQ01000007">
    <property type="protein sequence ID" value="KAG0649827.1"/>
    <property type="molecule type" value="Genomic_DNA"/>
</dbReference>
<dbReference type="InterPro" id="IPR033433">
    <property type="entry name" value="GtaA_N"/>
</dbReference>
<name>A0A9P7AY28_9HELO</name>
<protein>
    <submittedName>
        <fullName evidence="3">Glutaminase A</fullName>
    </submittedName>
</protein>
<dbReference type="PANTHER" id="PTHR31987">
    <property type="entry name" value="GLUTAMINASE A-RELATED"/>
    <property type="match status" value="1"/>
</dbReference>
<evidence type="ECO:0000313" key="3">
    <source>
        <dbReference type="EMBL" id="KAG0649827.1"/>
    </source>
</evidence>
<evidence type="ECO:0000313" key="4">
    <source>
        <dbReference type="Proteomes" id="UP000785200"/>
    </source>
</evidence>
<evidence type="ECO:0000259" key="1">
    <source>
        <dbReference type="Pfam" id="PF16335"/>
    </source>
</evidence>
<proteinExistence type="predicted"/>
<dbReference type="OrthoDB" id="3918848at2759"/>
<accession>A0A9P7AY28</accession>
<feature type="domain" description="Glutaminase A N-terminal" evidence="2">
    <location>
        <begin position="113"/>
        <end position="328"/>
    </location>
</feature>